<evidence type="ECO:0000313" key="3">
    <source>
        <dbReference type="Proteomes" id="UP000824214"/>
    </source>
</evidence>
<name>A0A9D2M0L9_9FIRM</name>
<dbReference type="Pfam" id="PF13443">
    <property type="entry name" value="HTH_26"/>
    <property type="match status" value="1"/>
</dbReference>
<dbReference type="GO" id="GO:0003677">
    <property type="term" value="F:DNA binding"/>
    <property type="evidence" value="ECO:0007669"/>
    <property type="project" value="InterPro"/>
</dbReference>
<dbReference type="EMBL" id="DWXZ01000247">
    <property type="protein sequence ID" value="HJB38665.1"/>
    <property type="molecule type" value="Genomic_DNA"/>
</dbReference>
<evidence type="ECO:0000313" key="2">
    <source>
        <dbReference type="EMBL" id="HJB38665.1"/>
    </source>
</evidence>
<evidence type="ECO:0000259" key="1">
    <source>
        <dbReference type="Pfam" id="PF13443"/>
    </source>
</evidence>
<protein>
    <submittedName>
        <fullName evidence="2">Helix-turn-helix transcriptional regulator</fullName>
    </submittedName>
</protein>
<dbReference type="AlphaFoldDB" id="A0A9D2M0L9"/>
<organism evidence="2 3">
    <name type="scientific">Candidatus Acutalibacter ornithocaccae</name>
    <dbReference type="NCBI Taxonomy" id="2838416"/>
    <lineage>
        <taxon>Bacteria</taxon>
        <taxon>Bacillati</taxon>
        <taxon>Bacillota</taxon>
        <taxon>Clostridia</taxon>
        <taxon>Eubacteriales</taxon>
        <taxon>Acutalibacteraceae</taxon>
        <taxon>Acutalibacter</taxon>
    </lineage>
</organism>
<feature type="domain" description="HTH cro/C1-type" evidence="1">
    <location>
        <begin position="1"/>
        <end position="53"/>
    </location>
</feature>
<reference evidence="2" key="1">
    <citation type="journal article" date="2021" name="PeerJ">
        <title>Extensive microbial diversity within the chicken gut microbiome revealed by metagenomics and culture.</title>
        <authorList>
            <person name="Gilroy R."/>
            <person name="Ravi A."/>
            <person name="Getino M."/>
            <person name="Pursley I."/>
            <person name="Horton D.L."/>
            <person name="Alikhan N.F."/>
            <person name="Baker D."/>
            <person name="Gharbi K."/>
            <person name="Hall N."/>
            <person name="Watson M."/>
            <person name="Adriaenssens E.M."/>
            <person name="Foster-Nyarko E."/>
            <person name="Jarju S."/>
            <person name="Secka A."/>
            <person name="Antonio M."/>
            <person name="Oren A."/>
            <person name="Chaudhuri R.R."/>
            <person name="La Ragione R."/>
            <person name="Hildebrand F."/>
            <person name="Pallen M.J."/>
        </authorList>
    </citation>
    <scope>NUCLEOTIDE SEQUENCE</scope>
    <source>
        <strain evidence="2">ChiBcolR8-3208</strain>
    </source>
</reference>
<gene>
    <name evidence="2" type="ORF">H9942_11475</name>
</gene>
<dbReference type="InterPro" id="IPR001387">
    <property type="entry name" value="Cro/C1-type_HTH"/>
</dbReference>
<comment type="caution">
    <text evidence="2">The sequence shown here is derived from an EMBL/GenBank/DDBJ whole genome shotgun (WGS) entry which is preliminary data.</text>
</comment>
<accession>A0A9D2M0L9</accession>
<dbReference type="SUPFAM" id="SSF47413">
    <property type="entry name" value="lambda repressor-like DNA-binding domains"/>
    <property type="match status" value="1"/>
</dbReference>
<sequence>MNRSAFSKKAGISYPVVDRYYKNTVHQYDSTILLQICLTLHCDIGDLLEIVDE</sequence>
<dbReference type="InterPro" id="IPR010982">
    <property type="entry name" value="Lambda_DNA-bd_dom_sf"/>
</dbReference>
<proteinExistence type="predicted"/>
<dbReference type="Proteomes" id="UP000824214">
    <property type="component" value="Unassembled WGS sequence"/>
</dbReference>
<reference evidence="2" key="2">
    <citation type="submission" date="2021-04" db="EMBL/GenBank/DDBJ databases">
        <authorList>
            <person name="Gilroy R."/>
        </authorList>
    </citation>
    <scope>NUCLEOTIDE SEQUENCE</scope>
    <source>
        <strain evidence="2">ChiBcolR8-3208</strain>
    </source>
</reference>